<keyword evidence="3" id="KW-1185">Reference proteome</keyword>
<dbReference type="InterPro" id="IPR053164">
    <property type="entry name" value="IS1016-like_transposase"/>
</dbReference>
<comment type="caution">
    <text evidence="2">The sequence shown here is derived from an EMBL/GenBank/DDBJ whole genome shotgun (WGS) entry which is preliminary data.</text>
</comment>
<dbReference type="Proteomes" id="UP000740883">
    <property type="component" value="Unassembled WGS sequence"/>
</dbReference>
<name>A0A9P6GXA8_9MICR</name>
<organism evidence="2 3">
    <name type="scientific">Nosema granulosis</name>
    <dbReference type="NCBI Taxonomy" id="83296"/>
    <lineage>
        <taxon>Eukaryota</taxon>
        <taxon>Fungi</taxon>
        <taxon>Fungi incertae sedis</taxon>
        <taxon>Microsporidia</taxon>
        <taxon>Nosematidae</taxon>
        <taxon>Nosema</taxon>
    </lineage>
</organism>
<sequence length="124" mass="14422">MGLRMVEKDSKVCSFVILPNRRAETIILIIISRFLPGTIILTDCWAAYNKIREYPEYEHFTVNHRYNFVNPDDSSVNTQTIESCWVTVKKLKTQHGSNHVQLVDICTNLLLKEFTKNKCALIIY</sequence>
<accession>A0A9P6GXA8</accession>
<evidence type="ECO:0000259" key="1">
    <source>
        <dbReference type="Pfam" id="PF12762"/>
    </source>
</evidence>
<proteinExistence type="predicted"/>
<evidence type="ECO:0000313" key="2">
    <source>
        <dbReference type="EMBL" id="KAF9761626.1"/>
    </source>
</evidence>
<protein>
    <recommendedName>
        <fullName evidence="1">ISXO2-like transposase domain-containing protein</fullName>
    </recommendedName>
</protein>
<dbReference type="AlphaFoldDB" id="A0A9P6GXA8"/>
<dbReference type="PANTHER" id="PTHR47163:SF2">
    <property type="entry name" value="SI:DKEY-17M8.2"/>
    <property type="match status" value="1"/>
</dbReference>
<feature type="domain" description="ISXO2-like transposase" evidence="1">
    <location>
        <begin position="5"/>
        <end position="93"/>
    </location>
</feature>
<dbReference type="InterPro" id="IPR024445">
    <property type="entry name" value="Tnp_ISXO2-like"/>
</dbReference>
<dbReference type="PANTHER" id="PTHR47163">
    <property type="entry name" value="DDE_TNP_IS1595 DOMAIN-CONTAINING PROTEIN"/>
    <property type="match status" value="1"/>
</dbReference>
<dbReference type="OrthoDB" id="8597234at2759"/>
<evidence type="ECO:0000313" key="3">
    <source>
        <dbReference type="Proteomes" id="UP000740883"/>
    </source>
</evidence>
<gene>
    <name evidence="2" type="ORF">NGRA_2508</name>
</gene>
<dbReference type="Pfam" id="PF12762">
    <property type="entry name" value="DDE_Tnp_IS1595"/>
    <property type="match status" value="1"/>
</dbReference>
<dbReference type="EMBL" id="SBJO01000289">
    <property type="protein sequence ID" value="KAF9761626.1"/>
    <property type="molecule type" value="Genomic_DNA"/>
</dbReference>
<reference evidence="2 3" key="1">
    <citation type="journal article" date="2020" name="Genome Biol. Evol.">
        <title>Comparative genomics of strictly vertically transmitted, feminizing microsporidia endosymbionts of amphipod crustaceans.</title>
        <authorList>
            <person name="Cormier A."/>
            <person name="Chebbi M.A."/>
            <person name="Giraud I."/>
            <person name="Wattier R."/>
            <person name="Teixeira M."/>
            <person name="Gilbert C."/>
            <person name="Rigaud T."/>
            <person name="Cordaux R."/>
        </authorList>
    </citation>
    <scope>NUCLEOTIDE SEQUENCE [LARGE SCALE GENOMIC DNA]</scope>
    <source>
        <strain evidence="2 3">Ou3-Ou53</strain>
    </source>
</reference>